<accession>A0A9Q0RYW8</accession>
<sequence>MSYCGIGVHRYADACGVSQNYVMEHNNMHDALLQSAPMTYEERFPTDCFKLNGDSLHKQQNYSSSRSSTKTLETSVNEIELGT</sequence>
<reference evidence="2" key="1">
    <citation type="submission" date="2022-07" db="EMBL/GenBank/DDBJ databases">
        <authorList>
            <person name="Trinca V."/>
            <person name="Uliana J.V.C."/>
            <person name="Torres T.T."/>
            <person name="Ward R.J."/>
            <person name="Monesi N."/>
        </authorList>
    </citation>
    <scope>NUCLEOTIDE SEQUENCE</scope>
    <source>
        <strain evidence="2">HSMRA1968</strain>
        <tissue evidence="2">Whole embryos</tissue>
    </source>
</reference>
<organism evidence="2 3">
    <name type="scientific">Pseudolycoriella hygida</name>
    <dbReference type="NCBI Taxonomy" id="35572"/>
    <lineage>
        <taxon>Eukaryota</taxon>
        <taxon>Metazoa</taxon>
        <taxon>Ecdysozoa</taxon>
        <taxon>Arthropoda</taxon>
        <taxon>Hexapoda</taxon>
        <taxon>Insecta</taxon>
        <taxon>Pterygota</taxon>
        <taxon>Neoptera</taxon>
        <taxon>Endopterygota</taxon>
        <taxon>Diptera</taxon>
        <taxon>Nematocera</taxon>
        <taxon>Sciaroidea</taxon>
        <taxon>Sciaridae</taxon>
        <taxon>Pseudolycoriella</taxon>
    </lineage>
</organism>
<keyword evidence="3" id="KW-1185">Reference proteome</keyword>
<dbReference type="EMBL" id="WJQU01000003">
    <property type="protein sequence ID" value="KAJ6639285.1"/>
    <property type="molecule type" value="Genomic_DNA"/>
</dbReference>
<proteinExistence type="predicted"/>
<dbReference type="AlphaFoldDB" id="A0A9Q0RYW8"/>
<gene>
    <name evidence="2" type="ORF">Bhyg_12028</name>
</gene>
<evidence type="ECO:0000256" key="1">
    <source>
        <dbReference type="SAM" id="MobiDB-lite"/>
    </source>
</evidence>
<evidence type="ECO:0000313" key="2">
    <source>
        <dbReference type="EMBL" id="KAJ6639285.1"/>
    </source>
</evidence>
<feature type="non-terminal residue" evidence="2">
    <location>
        <position position="83"/>
    </location>
</feature>
<comment type="caution">
    <text evidence="2">The sequence shown here is derived from an EMBL/GenBank/DDBJ whole genome shotgun (WGS) entry which is preliminary data.</text>
</comment>
<dbReference type="Proteomes" id="UP001151699">
    <property type="component" value="Chromosome X"/>
</dbReference>
<feature type="region of interest" description="Disordered" evidence="1">
    <location>
        <begin position="59"/>
        <end position="83"/>
    </location>
</feature>
<name>A0A9Q0RYW8_9DIPT</name>
<evidence type="ECO:0000313" key="3">
    <source>
        <dbReference type="Proteomes" id="UP001151699"/>
    </source>
</evidence>
<feature type="compositionally biased region" description="Polar residues" evidence="1">
    <location>
        <begin position="59"/>
        <end position="77"/>
    </location>
</feature>
<protein>
    <submittedName>
        <fullName evidence="2">Uncharacterized protein</fullName>
    </submittedName>
</protein>